<evidence type="ECO:0000256" key="2">
    <source>
        <dbReference type="SAM" id="MobiDB-lite"/>
    </source>
</evidence>
<evidence type="ECO:0000259" key="3">
    <source>
        <dbReference type="Pfam" id="PF01408"/>
    </source>
</evidence>
<dbReference type="GO" id="GO:0000166">
    <property type="term" value="F:nucleotide binding"/>
    <property type="evidence" value="ECO:0007669"/>
    <property type="project" value="InterPro"/>
</dbReference>
<feature type="compositionally biased region" description="Basic residues" evidence="2">
    <location>
        <begin position="16"/>
        <end position="30"/>
    </location>
</feature>
<keyword evidence="6" id="KW-1185">Reference proteome</keyword>
<dbReference type="Pfam" id="PF22725">
    <property type="entry name" value="GFO_IDH_MocA_C3"/>
    <property type="match status" value="1"/>
</dbReference>
<feature type="region of interest" description="Disordered" evidence="2">
    <location>
        <begin position="1"/>
        <end position="30"/>
    </location>
</feature>
<feature type="domain" description="GFO/IDH/MocA-like oxidoreductase" evidence="4">
    <location>
        <begin position="168"/>
        <end position="281"/>
    </location>
</feature>
<dbReference type="PANTHER" id="PTHR43377">
    <property type="entry name" value="BILIVERDIN REDUCTASE A"/>
    <property type="match status" value="1"/>
</dbReference>
<name>A0A4R8UKG9_9MICO</name>
<comment type="caution">
    <text evidence="5">The sequence shown here is derived from an EMBL/GenBank/DDBJ whole genome shotgun (WGS) entry which is preliminary data.</text>
</comment>
<accession>A0A4R8UKG9</accession>
<dbReference type="OrthoDB" id="9815825at2"/>
<evidence type="ECO:0000313" key="5">
    <source>
        <dbReference type="EMBL" id="TFB56732.1"/>
    </source>
</evidence>
<evidence type="ECO:0000313" key="6">
    <source>
        <dbReference type="Proteomes" id="UP000297866"/>
    </source>
</evidence>
<organism evidence="5 6">
    <name type="scientific">Cryobacterium tagatosivorans</name>
    <dbReference type="NCBI Taxonomy" id="1259199"/>
    <lineage>
        <taxon>Bacteria</taxon>
        <taxon>Bacillati</taxon>
        <taxon>Actinomycetota</taxon>
        <taxon>Actinomycetes</taxon>
        <taxon>Micrococcales</taxon>
        <taxon>Microbacteriaceae</taxon>
        <taxon>Cryobacterium</taxon>
    </lineage>
</organism>
<dbReference type="SUPFAM" id="SSF55347">
    <property type="entry name" value="Glyceraldehyde-3-phosphate dehydrogenase-like, C-terminal domain"/>
    <property type="match status" value="1"/>
</dbReference>
<proteinExistence type="predicted"/>
<sequence>MGTGRTRAPRPARLQHPGRHRHGPRAARRLPRRTLVTIGIAILGAGRIAHSHAQAIARSPHARLVAVADRDAATAEHFARAYGAPLHTTDIRRAIGALGVEAVIVCSPTTLHHNHAIAALEAGQHALVEKPFAVDVAEAAAMIGVAETSGLQLMSGQVLRFMPMFSFAKQFIEAGRLGSPVQSVERRLTFRRDQFPWWKDLPQFLVSHWGSHSLDILCHLLDDDVDQVLCSGSSVVSEFGVIDDFTLQARFRSGFRSAIAMSFTSRFPVHDIVLIGENATLQFDCYRRVTVDGEVVIERADQQMMDEGFDAQLRSFVGAIRGEHALESSGSSVLRSLAALAAAEASVSTGQPERLGTEPLAT</sequence>
<dbReference type="Gene3D" id="3.40.50.720">
    <property type="entry name" value="NAD(P)-binding Rossmann-like Domain"/>
    <property type="match status" value="1"/>
</dbReference>
<evidence type="ECO:0000256" key="1">
    <source>
        <dbReference type="ARBA" id="ARBA00023027"/>
    </source>
</evidence>
<dbReference type="Gene3D" id="3.30.360.10">
    <property type="entry name" value="Dihydrodipicolinate Reductase, domain 2"/>
    <property type="match status" value="1"/>
</dbReference>
<dbReference type="AlphaFoldDB" id="A0A4R8UKG9"/>
<evidence type="ECO:0000259" key="4">
    <source>
        <dbReference type="Pfam" id="PF22725"/>
    </source>
</evidence>
<dbReference type="InterPro" id="IPR051450">
    <property type="entry name" value="Gfo/Idh/MocA_Oxidoreductases"/>
</dbReference>
<keyword evidence="1" id="KW-0520">NAD</keyword>
<dbReference type="PANTHER" id="PTHR43377:SF1">
    <property type="entry name" value="BILIVERDIN REDUCTASE A"/>
    <property type="match status" value="1"/>
</dbReference>
<dbReference type="InterPro" id="IPR000683">
    <property type="entry name" value="Gfo/Idh/MocA-like_OxRdtase_N"/>
</dbReference>
<dbReference type="InterPro" id="IPR036291">
    <property type="entry name" value="NAD(P)-bd_dom_sf"/>
</dbReference>
<dbReference type="Pfam" id="PF01408">
    <property type="entry name" value="GFO_IDH_MocA"/>
    <property type="match status" value="1"/>
</dbReference>
<protein>
    <submittedName>
        <fullName evidence="5">Gfo/Idh/MocA family oxidoreductase</fullName>
    </submittedName>
</protein>
<dbReference type="EMBL" id="SOEZ01000006">
    <property type="protein sequence ID" value="TFB56732.1"/>
    <property type="molecule type" value="Genomic_DNA"/>
</dbReference>
<gene>
    <name evidence="5" type="ORF">E3O23_00505</name>
</gene>
<feature type="domain" description="Gfo/Idh/MocA-like oxidoreductase N-terminal" evidence="3">
    <location>
        <begin position="39"/>
        <end position="156"/>
    </location>
</feature>
<dbReference type="InterPro" id="IPR055170">
    <property type="entry name" value="GFO_IDH_MocA-like_dom"/>
</dbReference>
<dbReference type="Proteomes" id="UP000297866">
    <property type="component" value="Unassembled WGS sequence"/>
</dbReference>
<reference evidence="5 6" key="1">
    <citation type="submission" date="2019-03" db="EMBL/GenBank/DDBJ databases">
        <title>Genomics of glacier-inhabiting Cryobacterium strains.</title>
        <authorList>
            <person name="Liu Q."/>
            <person name="Xin Y.-H."/>
        </authorList>
    </citation>
    <scope>NUCLEOTIDE SEQUENCE [LARGE SCALE GENOMIC DNA]</scope>
    <source>
        <strain evidence="5 6">Sr47</strain>
    </source>
</reference>
<dbReference type="SUPFAM" id="SSF51735">
    <property type="entry name" value="NAD(P)-binding Rossmann-fold domains"/>
    <property type="match status" value="1"/>
</dbReference>